<name>A0ABP8RPI8_9PSEU</name>
<evidence type="ECO:0000256" key="6">
    <source>
        <dbReference type="ARBA" id="ARBA00022747"/>
    </source>
</evidence>
<keyword evidence="3" id="KW-0489">Methyltransferase</keyword>
<sequence>MSANDVEQLSLIGDSHLEAGPDNKVRISPKRPSVERDGLADVFPYYAGFSYRFAIAELRRSVATDPSTLVLDPWNGSGTTTQAARDLNLRSVGIDLNPVANIVAAVRARASSRDLVDKFTRASTAVEIGQCHPLSHWLDDESVLEVQRWIQAARDLGAQTENGYQIAMVAIFRAVRKLTKSFQGSNPTWIRRAKSDLDRLDIRDRVGGLIRSEYDVLRKRLTENSLEHRHHAALATASSANLPLPDSVVGATLTSPPYLTRIDYGVAYSRELAALGIDIWADSIRKDLMGTTLTRAGRGSARKLGTLAKLLVTSISEHESKASSNYYSNQAQQYLSDLSLGLDEITRVSRESADLTLVVQDSYYKDVHVRLADICADELMARGWEVVEIKPFEVRRSLVDLNTNARAYVKGTVSESVLQLRLAQRRARADGDRPEAACPGRPAPEAPLEQVEKL</sequence>
<feature type="domain" description="DNA methylase N-4/N-6" evidence="10">
    <location>
        <begin position="63"/>
        <end position="98"/>
    </location>
</feature>
<dbReference type="InterPro" id="IPR017985">
    <property type="entry name" value="MeTrfase_CN4_CS"/>
</dbReference>
<evidence type="ECO:0000256" key="1">
    <source>
        <dbReference type="ARBA" id="ARBA00010203"/>
    </source>
</evidence>
<dbReference type="InterPro" id="IPR002941">
    <property type="entry name" value="DNA_methylase_N4/N6"/>
</dbReference>
<reference evidence="12" key="1">
    <citation type="journal article" date="2019" name="Int. J. Syst. Evol. Microbiol.">
        <title>The Global Catalogue of Microorganisms (GCM) 10K type strain sequencing project: providing services to taxonomists for standard genome sequencing and annotation.</title>
        <authorList>
            <consortium name="The Broad Institute Genomics Platform"/>
            <consortium name="The Broad Institute Genome Sequencing Center for Infectious Disease"/>
            <person name="Wu L."/>
            <person name="Ma J."/>
        </authorList>
    </citation>
    <scope>NUCLEOTIDE SEQUENCE [LARGE SCALE GENOMIC DNA]</scope>
    <source>
        <strain evidence="12">JCM 17906</strain>
    </source>
</reference>
<dbReference type="Pfam" id="PF01555">
    <property type="entry name" value="N6_N4_Mtase"/>
    <property type="match status" value="1"/>
</dbReference>
<dbReference type="Gene3D" id="3.40.50.150">
    <property type="entry name" value="Vaccinia Virus protein VP39"/>
    <property type="match status" value="2"/>
</dbReference>
<evidence type="ECO:0000256" key="2">
    <source>
        <dbReference type="ARBA" id="ARBA00012185"/>
    </source>
</evidence>
<keyword evidence="7" id="KW-0238">DNA-binding</keyword>
<accession>A0ABP8RPI8</accession>
<gene>
    <name evidence="11" type="ORF">GCM10023175_22410</name>
</gene>
<evidence type="ECO:0000256" key="3">
    <source>
        <dbReference type="ARBA" id="ARBA00022603"/>
    </source>
</evidence>
<keyword evidence="4" id="KW-0808">Transferase</keyword>
<evidence type="ECO:0000256" key="7">
    <source>
        <dbReference type="ARBA" id="ARBA00023125"/>
    </source>
</evidence>
<evidence type="ECO:0000256" key="4">
    <source>
        <dbReference type="ARBA" id="ARBA00022679"/>
    </source>
</evidence>
<dbReference type="EC" id="2.1.1.113" evidence="2"/>
<evidence type="ECO:0000313" key="12">
    <source>
        <dbReference type="Proteomes" id="UP001501598"/>
    </source>
</evidence>
<feature type="region of interest" description="Disordered" evidence="9">
    <location>
        <begin position="428"/>
        <end position="454"/>
    </location>
</feature>
<proteinExistence type="inferred from homology"/>
<evidence type="ECO:0000256" key="5">
    <source>
        <dbReference type="ARBA" id="ARBA00022691"/>
    </source>
</evidence>
<dbReference type="RefSeq" id="WP_345415644.1">
    <property type="nucleotide sequence ID" value="NZ_BAABGT010000029.1"/>
</dbReference>
<evidence type="ECO:0000256" key="9">
    <source>
        <dbReference type="SAM" id="MobiDB-lite"/>
    </source>
</evidence>
<dbReference type="EMBL" id="BAABGT010000029">
    <property type="protein sequence ID" value="GAA4544358.1"/>
    <property type="molecule type" value="Genomic_DNA"/>
</dbReference>
<comment type="similarity">
    <text evidence="1">Belongs to the N(4)/N(6)-methyltransferase family. N(4) subfamily.</text>
</comment>
<dbReference type="PROSITE" id="PS00093">
    <property type="entry name" value="N4_MTASE"/>
    <property type="match status" value="1"/>
</dbReference>
<dbReference type="SUPFAM" id="SSF53335">
    <property type="entry name" value="S-adenosyl-L-methionine-dependent methyltransferases"/>
    <property type="match status" value="1"/>
</dbReference>
<organism evidence="11 12">
    <name type="scientific">Pseudonocardia xishanensis</name>
    <dbReference type="NCBI Taxonomy" id="630995"/>
    <lineage>
        <taxon>Bacteria</taxon>
        <taxon>Bacillati</taxon>
        <taxon>Actinomycetota</taxon>
        <taxon>Actinomycetes</taxon>
        <taxon>Pseudonocardiales</taxon>
        <taxon>Pseudonocardiaceae</taxon>
        <taxon>Pseudonocardia</taxon>
    </lineage>
</organism>
<keyword evidence="6" id="KW-0680">Restriction system</keyword>
<dbReference type="InterPro" id="IPR029063">
    <property type="entry name" value="SAM-dependent_MTases_sf"/>
</dbReference>
<comment type="catalytic activity">
    <reaction evidence="8">
        <text>a 2'-deoxycytidine in DNA + S-adenosyl-L-methionine = an N(4)-methyl-2'-deoxycytidine in DNA + S-adenosyl-L-homocysteine + H(+)</text>
        <dbReference type="Rhea" id="RHEA:16857"/>
        <dbReference type="Rhea" id="RHEA-COMP:11369"/>
        <dbReference type="Rhea" id="RHEA-COMP:13674"/>
        <dbReference type="ChEBI" id="CHEBI:15378"/>
        <dbReference type="ChEBI" id="CHEBI:57856"/>
        <dbReference type="ChEBI" id="CHEBI:59789"/>
        <dbReference type="ChEBI" id="CHEBI:85452"/>
        <dbReference type="ChEBI" id="CHEBI:137933"/>
        <dbReference type="EC" id="2.1.1.113"/>
    </reaction>
</comment>
<evidence type="ECO:0000313" key="11">
    <source>
        <dbReference type="EMBL" id="GAA4544358.1"/>
    </source>
</evidence>
<evidence type="ECO:0000256" key="8">
    <source>
        <dbReference type="ARBA" id="ARBA00049120"/>
    </source>
</evidence>
<comment type="caution">
    <text evidence="11">The sequence shown here is derived from an EMBL/GenBank/DDBJ whole genome shotgun (WGS) entry which is preliminary data.</text>
</comment>
<keyword evidence="12" id="KW-1185">Reference proteome</keyword>
<protein>
    <recommendedName>
        <fullName evidence="2">site-specific DNA-methyltransferase (cytosine-N(4)-specific)</fullName>
        <ecNumber evidence="2">2.1.1.113</ecNumber>
    </recommendedName>
</protein>
<keyword evidence="5" id="KW-0949">S-adenosyl-L-methionine</keyword>
<dbReference type="Proteomes" id="UP001501598">
    <property type="component" value="Unassembled WGS sequence"/>
</dbReference>
<evidence type="ECO:0000259" key="10">
    <source>
        <dbReference type="Pfam" id="PF01555"/>
    </source>
</evidence>